<dbReference type="PANTHER" id="PTHR43401:SF2">
    <property type="entry name" value="L-THREONINE 3-DEHYDROGENASE"/>
    <property type="match status" value="1"/>
</dbReference>
<reference evidence="6" key="1">
    <citation type="journal article" date="2020" name="mSystems">
        <title>Genome- and Community-Level Interaction Insights into Carbon Utilization and Element Cycling Functions of Hydrothermarchaeota in Hydrothermal Sediment.</title>
        <authorList>
            <person name="Zhou Z."/>
            <person name="Liu Y."/>
            <person name="Xu W."/>
            <person name="Pan J."/>
            <person name="Luo Z.H."/>
            <person name="Li M."/>
        </authorList>
    </citation>
    <scope>NUCLEOTIDE SEQUENCE [LARGE SCALE GENOMIC DNA]</scope>
    <source>
        <strain evidence="6">SpSt-716</strain>
    </source>
</reference>
<evidence type="ECO:0000256" key="2">
    <source>
        <dbReference type="ARBA" id="ARBA00022833"/>
    </source>
</evidence>
<accession>A0A7V3YLG5</accession>
<comment type="similarity">
    <text evidence="4">Belongs to the zinc-containing alcohol dehydrogenase family.</text>
</comment>
<dbReference type="GO" id="GO:0016616">
    <property type="term" value="F:oxidoreductase activity, acting on the CH-OH group of donors, NAD or NADP as acceptor"/>
    <property type="evidence" value="ECO:0007669"/>
    <property type="project" value="UniProtKB-ARBA"/>
</dbReference>
<dbReference type="SUPFAM" id="SSF50129">
    <property type="entry name" value="GroES-like"/>
    <property type="match status" value="1"/>
</dbReference>
<dbReference type="InterPro" id="IPR013149">
    <property type="entry name" value="ADH-like_C"/>
</dbReference>
<evidence type="ECO:0000256" key="1">
    <source>
        <dbReference type="ARBA" id="ARBA00022723"/>
    </source>
</evidence>
<evidence type="ECO:0000256" key="4">
    <source>
        <dbReference type="RuleBase" id="RU361277"/>
    </source>
</evidence>
<evidence type="ECO:0000313" key="6">
    <source>
        <dbReference type="EMBL" id="HGI74827.1"/>
    </source>
</evidence>
<dbReference type="InterPro" id="IPR002328">
    <property type="entry name" value="ADH_Zn_CS"/>
</dbReference>
<dbReference type="Gene3D" id="3.90.180.10">
    <property type="entry name" value="Medium-chain alcohol dehydrogenases, catalytic domain"/>
    <property type="match status" value="1"/>
</dbReference>
<comment type="caution">
    <text evidence="6">The sequence shown here is derived from an EMBL/GenBank/DDBJ whole genome shotgun (WGS) entry which is preliminary data.</text>
</comment>
<gene>
    <name evidence="6" type="ORF">ENU96_04010</name>
</gene>
<dbReference type="GO" id="GO:0008270">
    <property type="term" value="F:zinc ion binding"/>
    <property type="evidence" value="ECO:0007669"/>
    <property type="project" value="InterPro"/>
</dbReference>
<feature type="domain" description="Enoyl reductase (ER)" evidence="5">
    <location>
        <begin position="8"/>
        <end position="334"/>
    </location>
</feature>
<evidence type="ECO:0000256" key="3">
    <source>
        <dbReference type="ARBA" id="ARBA00023002"/>
    </source>
</evidence>
<evidence type="ECO:0000259" key="5">
    <source>
        <dbReference type="SMART" id="SM00829"/>
    </source>
</evidence>
<dbReference type="EMBL" id="DTEN01000159">
    <property type="protein sequence ID" value="HGI74827.1"/>
    <property type="molecule type" value="Genomic_DNA"/>
</dbReference>
<dbReference type="SUPFAM" id="SSF51735">
    <property type="entry name" value="NAD(P)-binding Rossmann-fold domains"/>
    <property type="match status" value="1"/>
</dbReference>
<dbReference type="Gene3D" id="3.40.50.720">
    <property type="entry name" value="NAD(P)-binding Rossmann-like Domain"/>
    <property type="match status" value="1"/>
</dbReference>
<keyword evidence="1 4" id="KW-0479">Metal-binding</keyword>
<dbReference type="PANTHER" id="PTHR43401">
    <property type="entry name" value="L-THREONINE 3-DEHYDROGENASE"/>
    <property type="match status" value="1"/>
</dbReference>
<dbReference type="InterPro" id="IPR020843">
    <property type="entry name" value="ER"/>
</dbReference>
<dbReference type="InterPro" id="IPR011032">
    <property type="entry name" value="GroES-like_sf"/>
</dbReference>
<dbReference type="InterPro" id="IPR050129">
    <property type="entry name" value="Zn_alcohol_dh"/>
</dbReference>
<comment type="cofactor">
    <cofactor evidence="4">
        <name>Zn(2+)</name>
        <dbReference type="ChEBI" id="CHEBI:29105"/>
    </cofactor>
</comment>
<proteinExistence type="inferred from homology"/>
<dbReference type="SMART" id="SM00829">
    <property type="entry name" value="PKS_ER"/>
    <property type="match status" value="1"/>
</dbReference>
<sequence>MRACVFEGKEKWRVVEVDDPRPGPQEVLIRVKVAGICGTDVHIFRGEYFQRFPIIAGHEFSGEVVAVGEGVTEFSPGERVTADPNIFCDHCYFCKINKNNHCLNFEAVGVTRNGAFAEYVVVPKKCVFPLPERVSFAEGALAEPLACAVYGVSRSRIRPGEKVLIFGAGPIGLLLLALFRVSGAAEVVVVDVSEFKLSLALKRGAREALLADGKEEKRLREIAPLGFPVVVDATGVPEVMEKALTFVEPDGTFLLFGVAPQGVTMRVEPYRIFHEDLHIVGSFAVKKTMQYALNLLESGAVSVKDLISSQYPLERFGDALEEMLTARDHLKIQVLCDGA</sequence>
<dbReference type="CDD" id="cd08234">
    <property type="entry name" value="threonine_DH_like"/>
    <property type="match status" value="1"/>
</dbReference>
<name>A0A7V3YLG5_9BACT</name>
<keyword evidence="3" id="KW-0560">Oxidoreductase</keyword>
<dbReference type="Pfam" id="PF00107">
    <property type="entry name" value="ADH_zinc_N"/>
    <property type="match status" value="1"/>
</dbReference>
<keyword evidence="2 4" id="KW-0862">Zinc</keyword>
<dbReference type="PROSITE" id="PS00059">
    <property type="entry name" value="ADH_ZINC"/>
    <property type="match status" value="1"/>
</dbReference>
<organism evidence="6">
    <name type="scientific">Candidatus Caldatribacterium californiense</name>
    <dbReference type="NCBI Taxonomy" id="1454726"/>
    <lineage>
        <taxon>Bacteria</taxon>
        <taxon>Pseudomonadati</taxon>
        <taxon>Atribacterota</taxon>
        <taxon>Atribacteria</taxon>
        <taxon>Atribacterales</taxon>
        <taxon>Candidatus Caldatribacteriaceae</taxon>
        <taxon>Candidatus Caldatribacterium</taxon>
    </lineage>
</organism>
<dbReference type="InterPro" id="IPR013154">
    <property type="entry name" value="ADH-like_N"/>
</dbReference>
<dbReference type="InterPro" id="IPR036291">
    <property type="entry name" value="NAD(P)-bd_dom_sf"/>
</dbReference>
<dbReference type="Pfam" id="PF08240">
    <property type="entry name" value="ADH_N"/>
    <property type="match status" value="1"/>
</dbReference>
<protein>
    <recommendedName>
        <fullName evidence="5">Enoyl reductase (ER) domain-containing protein</fullName>
    </recommendedName>
</protein>
<dbReference type="AlphaFoldDB" id="A0A7V3YLG5"/>